<organism evidence="1 2">
    <name type="scientific">Sparassis crispa</name>
    <dbReference type="NCBI Taxonomy" id="139825"/>
    <lineage>
        <taxon>Eukaryota</taxon>
        <taxon>Fungi</taxon>
        <taxon>Dikarya</taxon>
        <taxon>Basidiomycota</taxon>
        <taxon>Agaricomycotina</taxon>
        <taxon>Agaricomycetes</taxon>
        <taxon>Polyporales</taxon>
        <taxon>Sparassidaceae</taxon>
        <taxon>Sparassis</taxon>
    </lineage>
</organism>
<gene>
    <name evidence="1" type="ORF">SCP_1702400</name>
</gene>
<proteinExistence type="predicted"/>
<reference evidence="1 2" key="1">
    <citation type="journal article" date="2018" name="Sci. Rep.">
        <title>Genome sequence of the cauliflower mushroom Sparassis crispa (Hanabiratake) and its association with beneficial usage.</title>
        <authorList>
            <person name="Kiyama R."/>
            <person name="Furutani Y."/>
            <person name="Kawaguchi K."/>
            <person name="Nakanishi T."/>
        </authorList>
    </citation>
    <scope>NUCLEOTIDE SEQUENCE [LARGE SCALE GENOMIC DNA]</scope>
</reference>
<name>A0A401H664_9APHY</name>
<dbReference type="InParanoid" id="A0A401H664"/>
<evidence type="ECO:0000313" key="2">
    <source>
        <dbReference type="Proteomes" id="UP000287166"/>
    </source>
</evidence>
<accession>A0A401H664</accession>
<dbReference type="Proteomes" id="UP000287166">
    <property type="component" value="Unassembled WGS sequence"/>
</dbReference>
<comment type="caution">
    <text evidence="1">The sequence shown here is derived from an EMBL/GenBank/DDBJ whole genome shotgun (WGS) entry which is preliminary data.</text>
</comment>
<dbReference type="AlphaFoldDB" id="A0A401H664"/>
<protein>
    <submittedName>
        <fullName evidence="1">Uncharacterized protein</fullName>
    </submittedName>
</protein>
<keyword evidence="2" id="KW-1185">Reference proteome</keyword>
<dbReference type="GeneID" id="38786831"/>
<dbReference type="EMBL" id="BFAD01000017">
    <property type="protein sequence ID" value="GBE89914.1"/>
    <property type="molecule type" value="Genomic_DNA"/>
</dbReference>
<sequence>MSAQSSTSDARPCLFSRGRLQLEVYTWRIQEAVLALEPDPDNFTKVRWEEGLRREMFAVRGICGDLASAPISIDVKAIPRPTTLVPRPKNLLEDSPDYWWKWDRQVGPAGSPMEAWWYKLGDPWEKVYTVSESTLVQLEQLHVRVVNLTSWLHERTDQNLDVVLEKLQEATRQLRELGM</sequence>
<evidence type="ECO:0000313" key="1">
    <source>
        <dbReference type="EMBL" id="GBE89914.1"/>
    </source>
</evidence>
<dbReference type="RefSeq" id="XP_027620827.1">
    <property type="nucleotide sequence ID" value="XM_027765026.1"/>
</dbReference>